<organism evidence="1 2">
    <name type="scientific">Aureibacter tunicatorum</name>
    <dbReference type="NCBI Taxonomy" id="866807"/>
    <lineage>
        <taxon>Bacteria</taxon>
        <taxon>Pseudomonadati</taxon>
        <taxon>Bacteroidota</taxon>
        <taxon>Cytophagia</taxon>
        <taxon>Cytophagales</taxon>
        <taxon>Persicobacteraceae</taxon>
        <taxon>Aureibacter</taxon>
    </lineage>
</organism>
<dbReference type="AlphaFoldDB" id="A0AAE3XMM9"/>
<evidence type="ECO:0000313" key="2">
    <source>
        <dbReference type="Proteomes" id="UP001185092"/>
    </source>
</evidence>
<evidence type="ECO:0000313" key="1">
    <source>
        <dbReference type="EMBL" id="MDR6239257.1"/>
    </source>
</evidence>
<dbReference type="RefSeq" id="WP_309938849.1">
    <property type="nucleotide sequence ID" value="NZ_AP025305.1"/>
</dbReference>
<proteinExistence type="predicted"/>
<protein>
    <submittedName>
        <fullName evidence="1">Uncharacterized protein</fullName>
    </submittedName>
</protein>
<dbReference type="EMBL" id="JAVDQD010000002">
    <property type="protein sequence ID" value="MDR6239257.1"/>
    <property type="molecule type" value="Genomic_DNA"/>
</dbReference>
<comment type="caution">
    <text evidence="1">The sequence shown here is derived from an EMBL/GenBank/DDBJ whole genome shotgun (WGS) entry which is preliminary data.</text>
</comment>
<keyword evidence="2" id="KW-1185">Reference proteome</keyword>
<reference evidence="1" key="1">
    <citation type="submission" date="2023-07" db="EMBL/GenBank/DDBJ databases">
        <title>Genomic Encyclopedia of Type Strains, Phase IV (KMG-IV): sequencing the most valuable type-strain genomes for metagenomic binning, comparative biology and taxonomic classification.</title>
        <authorList>
            <person name="Goeker M."/>
        </authorList>
    </citation>
    <scope>NUCLEOTIDE SEQUENCE</scope>
    <source>
        <strain evidence="1">DSM 26174</strain>
    </source>
</reference>
<name>A0AAE3XMM9_9BACT</name>
<gene>
    <name evidence="1" type="ORF">HNQ88_002294</name>
</gene>
<dbReference type="Proteomes" id="UP001185092">
    <property type="component" value="Unassembled WGS sequence"/>
</dbReference>
<accession>A0AAE3XMM9</accession>
<sequence length="204" mass="24144">MKKIFLKVIAVFTVLFLSLVSMSFYFQNNMTSKYWSRYDEFRMQKGIYPLTESFDTTYTNWQSFVSSYYKHDLEWILSNGRVKSSSLFIYDTINSKPFHKSKEIVCCTCLFFWQNHYCRESDLFEKQISKDSVLRLTIEYHTGCKGSTDFFYRNIDTIDINPLNLVCGTFSLLDLDNNEIYTGNITKAKADEILRDWGLKMSKE</sequence>